<accession>A0AAD2SV29</accession>
<sequence length="44" mass="5135">MLSIIDILLHMDLPKKSQKTPINEIKKAQVIKKEFEGEQKNENN</sequence>
<evidence type="ECO:0000313" key="2">
    <source>
        <dbReference type="Proteomes" id="UP000005070"/>
    </source>
</evidence>
<evidence type="ECO:0000313" key="1">
    <source>
        <dbReference type="EMBL" id="EID18737.1"/>
    </source>
</evidence>
<dbReference type="Proteomes" id="UP000005070">
    <property type="component" value="Unassembled WGS sequence"/>
</dbReference>
<protein>
    <submittedName>
        <fullName evidence="1">Toxin-antitoxin system, toxin component, RelE family</fullName>
    </submittedName>
</protein>
<proteinExistence type="predicted"/>
<dbReference type="AlphaFoldDB" id="A0AAD2SV29"/>
<organism evidence="1 2">
    <name type="scientific">Streptococcus constellatus subsp. constellatus SK53</name>
    <dbReference type="NCBI Taxonomy" id="1095730"/>
    <lineage>
        <taxon>Bacteria</taxon>
        <taxon>Bacillati</taxon>
        <taxon>Bacillota</taxon>
        <taxon>Bacilli</taxon>
        <taxon>Lactobacillales</taxon>
        <taxon>Streptococcaceae</taxon>
        <taxon>Streptococcus</taxon>
        <taxon>Streptococcus anginosus group</taxon>
    </lineage>
</organism>
<gene>
    <name evidence="1" type="ORF">HMPREF1044_1776</name>
</gene>
<reference evidence="1 2" key="1">
    <citation type="submission" date="2012-01" db="EMBL/GenBank/DDBJ databases">
        <authorList>
            <person name="Harkins D.M."/>
            <person name="Madupu R."/>
            <person name="Durkin A.S."/>
            <person name="Torralba M."/>
            <person name="Methe B."/>
            <person name="Sutton G.G."/>
            <person name="Nelson K.E."/>
        </authorList>
    </citation>
    <scope>NUCLEOTIDE SEQUENCE [LARGE SCALE GENOMIC DNA]</scope>
    <source>
        <strain evidence="1 2">SK53</strain>
    </source>
</reference>
<name>A0AAD2SV29_STRCV</name>
<comment type="caution">
    <text evidence="1">The sequence shown here is derived from an EMBL/GenBank/DDBJ whole genome shotgun (WGS) entry which is preliminary data.</text>
</comment>
<dbReference type="EMBL" id="AICQ01000048">
    <property type="protein sequence ID" value="EID18737.1"/>
    <property type="molecule type" value="Genomic_DNA"/>
</dbReference>